<dbReference type="GO" id="GO:0003723">
    <property type="term" value="F:RNA binding"/>
    <property type="evidence" value="ECO:0007669"/>
    <property type="project" value="InterPro"/>
</dbReference>
<dbReference type="FunFam" id="1.25.40.10:FF:000158">
    <property type="entry name" value="pentatricopeptide repeat-containing protein At2g33680"/>
    <property type="match status" value="1"/>
</dbReference>
<evidence type="ECO:0000313" key="6">
    <source>
        <dbReference type="EMBL" id="GKU90012.1"/>
    </source>
</evidence>
<feature type="repeat" description="PPR" evidence="3">
    <location>
        <begin position="279"/>
        <end position="313"/>
    </location>
</feature>
<dbReference type="PROSITE" id="PS51375">
    <property type="entry name" value="PPR"/>
    <property type="match status" value="9"/>
</dbReference>
<gene>
    <name evidence="6" type="ORF">SLEP1_g4065</name>
</gene>
<feature type="repeat" description="PPR" evidence="3">
    <location>
        <begin position="450"/>
        <end position="484"/>
    </location>
</feature>
<dbReference type="NCBIfam" id="TIGR00756">
    <property type="entry name" value="PPR"/>
    <property type="match status" value="9"/>
</dbReference>
<sequence>MENLMIPSSVSRPPVIIPSKQESLSPFSEKPTKSTVNYSKNLNPKTPDTHLNYLCRNGRLSESIRALDSIAQSGSKVRANTFISLLQSCIDYGSIDLGRQLHARIDLVEVKDPFVETKLLSMYAKCGSLLDAREVFDKMQERNLYTWSAMIGACSRGQKWREVVELFFLMMNDCMVPDDFLFPKILEACANCGDVKAGKLIHSLVIRLGMVCCTRVSNSILAVYAKCGRLALASRFFEGMDDRDTVAWNTMISGYCQKGDSKEAHRLFNAMWEKGTKPGVVSWNILIGTYNQLGQCGVAMGLMKEMENFGITPDVFTWTSMISGLAQNGRTDQSLNFFKEMILAGVRPNGITIASAISACTSLGGLNIGLEIHSLAVKMGIFNEVVVGNSLTGMYSRYGEIEAARKVFDRLKEKDEFTWNSMIGGYSQAGYCGKAYELFMKMLDSDVKPNVITWNAMIFGYIKNGDEDQAMDLFQRMEKEGKIKRNAGSWNSLIAGYVQLGEKDKALGILRQMQSYSFRPNSVTILSVLPACANLVAAKKVKEIHCCVLRRKLDTLPVTNSLIDTYAKSGSIHYSRTIFDRMLTQDIITWNSLIGGCVLHGCSDTALGLVSQMRDLGFKPNRSTFSSIILAYGFAGMVDEGKQVFSAITENYGIIPAIEHYSAMIDLYGRSCRLGEAIKFIEDMPIEPDFSIWTSLLTASRIHGNMGLAVLAGEHLLDLEPGNILIKRLMLQIYALRGILGDTSEVRKVEKLNILKGPIGESLIEVGNTVQTFVTGDQSRPYSDVLYSWVKTTAEKVKTNDYDDGFSIEEEEKEEIGGVHSEKLALAFALIGSPSQCKSIRIVKNMRMCGDCHKTAKYVSMAYGCEIYLNDTKSFHHFKNGHCSCGDYW</sequence>
<proteinExistence type="inferred from homology"/>
<dbReference type="Gene3D" id="1.25.40.10">
    <property type="entry name" value="Tetratricopeptide repeat domain"/>
    <property type="match status" value="5"/>
</dbReference>
<feature type="repeat" description="PPR" evidence="3">
    <location>
        <begin position="415"/>
        <end position="449"/>
    </location>
</feature>
<dbReference type="PANTHER" id="PTHR47926">
    <property type="entry name" value="PENTATRICOPEPTIDE REPEAT-CONTAINING PROTEIN"/>
    <property type="match status" value="1"/>
</dbReference>
<evidence type="ECO:0000256" key="1">
    <source>
        <dbReference type="ARBA" id="ARBA00006643"/>
    </source>
</evidence>
<dbReference type="GO" id="GO:0099402">
    <property type="term" value="P:plant organ development"/>
    <property type="evidence" value="ECO:0007669"/>
    <property type="project" value="UniProtKB-ARBA"/>
</dbReference>
<dbReference type="Proteomes" id="UP001054252">
    <property type="component" value="Unassembled WGS sequence"/>
</dbReference>
<organism evidence="6 7">
    <name type="scientific">Rubroshorea leprosula</name>
    <dbReference type="NCBI Taxonomy" id="152421"/>
    <lineage>
        <taxon>Eukaryota</taxon>
        <taxon>Viridiplantae</taxon>
        <taxon>Streptophyta</taxon>
        <taxon>Embryophyta</taxon>
        <taxon>Tracheophyta</taxon>
        <taxon>Spermatophyta</taxon>
        <taxon>Magnoliopsida</taxon>
        <taxon>eudicotyledons</taxon>
        <taxon>Gunneridae</taxon>
        <taxon>Pentapetalae</taxon>
        <taxon>rosids</taxon>
        <taxon>malvids</taxon>
        <taxon>Malvales</taxon>
        <taxon>Dipterocarpaceae</taxon>
        <taxon>Rubroshorea</taxon>
    </lineage>
</organism>
<dbReference type="Pfam" id="PF13041">
    <property type="entry name" value="PPR_2"/>
    <property type="match status" value="4"/>
</dbReference>
<comment type="caution">
    <text evidence="6">The sequence shown here is derived from an EMBL/GenBank/DDBJ whole genome shotgun (WGS) entry which is preliminary data.</text>
</comment>
<dbReference type="PANTHER" id="PTHR47926:SF454">
    <property type="entry name" value="REPEAT-CONTAINING PROTEIN, PUTATIVE-RELATED"/>
    <property type="match status" value="1"/>
</dbReference>
<dbReference type="FunFam" id="1.25.40.10:FF:000380">
    <property type="entry name" value="Pentatricopeptide repeat-containing protein, chloroplastic"/>
    <property type="match status" value="1"/>
</dbReference>
<dbReference type="FunFam" id="1.25.40.10:FF:000393">
    <property type="entry name" value="Pentatricopeptide repeat-containing protein At1g20230"/>
    <property type="match status" value="1"/>
</dbReference>
<reference evidence="6 7" key="1">
    <citation type="journal article" date="2021" name="Commun. Biol.">
        <title>The genome of Shorea leprosula (Dipterocarpaceae) highlights the ecological relevance of drought in aseasonal tropical rainforests.</title>
        <authorList>
            <person name="Ng K.K.S."/>
            <person name="Kobayashi M.J."/>
            <person name="Fawcett J.A."/>
            <person name="Hatakeyama M."/>
            <person name="Paape T."/>
            <person name="Ng C.H."/>
            <person name="Ang C.C."/>
            <person name="Tnah L.H."/>
            <person name="Lee C.T."/>
            <person name="Nishiyama T."/>
            <person name="Sese J."/>
            <person name="O'Brien M.J."/>
            <person name="Copetti D."/>
            <person name="Mohd Noor M.I."/>
            <person name="Ong R.C."/>
            <person name="Putra M."/>
            <person name="Sireger I.Z."/>
            <person name="Indrioko S."/>
            <person name="Kosugi Y."/>
            <person name="Izuno A."/>
            <person name="Isagi Y."/>
            <person name="Lee S.L."/>
            <person name="Shimizu K.K."/>
        </authorList>
    </citation>
    <scope>NUCLEOTIDE SEQUENCE [LARGE SCALE GENOMIC DNA]</scope>
    <source>
        <strain evidence="6">214</strain>
    </source>
</reference>
<accession>A0AAV5HTY2</accession>
<dbReference type="SUPFAM" id="SSF81901">
    <property type="entry name" value="HCP-like"/>
    <property type="match status" value="1"/>
</dbReference>
<dbReference type="AlphaFoldDB" id="A0AAV5HTY2"/>
<evidence type="ECO:0000256" key="2">
    <source>
        <dbReference type="ARBA" id="ARBA00022737"/>
    </source>
</evidence>
<feature type="repeat" description="PPR" evidence="3">
    <location>
        <begin position="112"/>
        <end position="142"/>
    </location>
</feature>
<dbReference type="Pfam" id="PF14432">
    <property type="entry name" value="DYW_deaminase"/>
    <property type="match status" value="1"/>
</dbReference>
<feature type="repeat" description="PPR" evidence="3">
    <location>
        <begin position="586"/>
        <end position="620"/>
    </location>
</feature>
<name>A0AAV5HTY2_9ROSI</name>
<dbReference type="EMBL" id="BPVZ01000004">
    <property type="protein sequence ID" value="GKU90012.1"/>
    <property type="molecule type" value="Genomic_DNA"/>
</dbReference>
<evidence type="ECO:0000256" key="4">
    <source>
        <dbReference type="SAM" id="MobiDB-lite"/>
    </source>
</evidence>
<feature type="compositionally biased region" description="Polar residues" evidence="4">
    <location>
        <begin position="33"/>
        <end position="42"/>
    </location>
</feature>
<evidence type="ECO:0000313" key="7">
    <source>
        <dbReference type="Proteomes" id="UP001054252"/>
    </source>
</evidence>
<feature type="repeat" description="PPR" evidence="3">
    <location>
        <begin position="486"/>
        <end position="520"/>
    </location>
</feature>
<feature type="repeat" description="PPR" evidence="3">
    <location>
        <begin position="244"/>
        <end position="278"/>
    </location>
</feature>
<evidence type="ECO:0000259" key="5">
    <source>
        <dbReference type="Pfam" id="PF14432"/>
    </source>
</evidence>
<feature type="repeat" description="PPR" evidence="3">
    <location>
        <begin position="143"/>
        <end position="177"/>
    </location>
</feature>
<comment type="similarity">
    <text evidence="1">Belongs to the PPR family. PCMP-H subfamily.</text>
</comment>
<dbReference type="InterPro" id="IPR002885">
    <property type="entry name" value="PPR_rpt"/>
</dbReference>
<dbReference type="GO" id="GO:0008270">
    <property type="term" value="F:zinc ion binding"/>
    <property type="evidence" value="ECO:0007669"/>
    <property type="project" value="InterPro"/>
</dbReference>
<dbReference type="InterPro" id="IPR046960">
    <property type="entry name" value="PPR_At4g14850-like_plant"/>
</dbReference>
<protein>
    <recommendedName>
        <fullName evidence="5">DYW domain-containing protein</fullName>
    </recommendedName>
</protein>
<keyword evidence="7" id="KW-1185">Reference proteome</keyword>
<feature type="domain" description="DYW" evidence="5">
    <location>
        <begin position="807"/>
        <end position="889"/>
    </location>
</feature>
<evidence type="ECO:0000256" key="3">
    <source>
        <dbReference type="PROSITE-ProRule" id="PRU00708"/>
    </source>
</evidence>
<keyword evidence="2" id="KW-0677">Repeat</keyword>
<feature type="region of interest" description="Disordered" evidence="4">
    <location>
        <begin position="20"/>
        <end position="42"/>
    </location>
</feature>
<dbReference type="GO" id="GO:0009451">
    <property type="term" value="P:RNA modification"/>
    <property type="evidence" value="ECO:0007669"/>
    <property type="project" value="InterPro"/>
</dbReference>
<feature type="repeat" description="PPR" evidence="3">
    <location>
        <begin position="314"/>
        <end position="348"/>
    </location>
</feature>
<dbReference type="InterPro" id="IPR032867">
    <property type="entry name" value="DYW_dom"/>
</dbReference>
<dbReference type="Pfam" id="PF01535">
    <property type="entry name" value="PPR"/>
    <property type="match status" value="6"/>
</dbReference>
<dbReference type="InterPro" id="IPR011990">
    <property type="entry name" value="TPR-like_helical_dom_sf"/>
</dbReference>